<evidence type="ECO:0000313" key="2">
    <source>
        <dbReference type="EMBL" id="XCN73576.1"/>
    </source>
</evidence>
<feature type="region of interest" description="Disordered" evidence="1">
    <location>
        <begin position="21"/>
        <end position="104"/>
    </location>
</feature>
<feature type="compositionally biased region" description="Acidic residues" evidence="1">
    <location>
        <begin position="90"/>
        <end position="104"/>
    </location>
</feature>
<dbReference type="Pfam" id="PF08238">
    <property type="entry name" value="Sel1"/>
    <property type="match status" value="4"/>
</dbReference>
<dbReference type="Gene3D" id="1.25.40.10">
    <property type="entry name" value="Tetratricopeptide repeat domain"/>
    <property type="match status" value="1"/>
</dbReference>
<dbReference type="InterPro" id="IPR006597">
    <property type="entry name" value="Sel1-like"/>
</dbReference>
<reference evidence="2" key="1">
    <citation type="journal article" date="2024" name="Syst. Appl. Microbiol.">
        <title>First single-strain enrichments of Electrothrix cable bacteria, description of E. aestuarii sp. nov. and E. rattekaaiensis sp. nov., and proposal of a cable bacteria taxonomy following the rules of the SeqCode.</title>
        <authorList>
            <person name="Plum-Jensen L.E."/>
            <person name="Schramm A."/>
            <person name="Marshall I.P.G."/>
        </authorList>
    </citation>
    <scope>NUCLEOTIDE SEQUENCE</scope>
    <source>
        <strain evidence="2">Rat1</strain>
    </source>
</reference>
<feature type="compositionally biased region" description="Basic and acidic residues" evidence="1">
    <location>
        <begin position="524"/>
        <end position="540"/>
    </location>
</feature>
<dbReference type="KEGG" id="eaj:Q3M24_02145"/>
<dbReference type="PANTHER" id="PTHR11102">
    <property type="entry name" value="SEL-1-LIKE PROTEIN"/>
    <property type="match status" value="1"/>
</dbReference>
<dbReference type="SUPFAM" id="SSF81901">
    <property type="entry name" value="HCP-like"/>
    <property type="match status" value="1"/>
</dbReference>
<gene>
    <name evidence="2" type="ORF">Q3M24_02145</name>
</gene>
<dbReference type="InterPro" id="IPR050767">
    <property type="entry name" value="Sel1_AlgK"/>
</dbReference>
<protein>
    <submittedName>
        <fullName evidence="2">Tetratricopeptide repeat protein</fullName>
    </submittedName>
</protein>
<dbReference type="EMBL" id="CP159373">
    <property type="protein sequence ID" value="XCN73576.1"/>
    <property type="molecule type" value="Genomic_DNA"/>
</dbReference>
<evidence type="ECO:0000256" key="1">
    <source>
        <dbReference type="SAM" id="MobiDB-lite"/>
    </source>
</evidence>
<feature type="compositionally biased region" description="Low complexity" evidence="1">
    <location>
        <begin position="24"/>
        <end position="35"/>
    </location>
</feature>
<organism evidence="2">
    <name type="scientific">Candidatus Electrothrix aestuarii</name>
    <dbReference type="NCBI Taxonomy" id="3062594"/>
    <lineage>
        <taxon>Bacteria</taxon>
        <taxon>Pseudomonadati</taxon>
        <taxon>Thermodesulfobacteriota</taxon>
        <taxon>Desulfobulbia</taxon>
        <taxon>Desulfobulbales</taxon>
        <taxon>Desulfobulbaceae</taxon>
        <taxon>Candidatus Electrothrix</taxon>
    </lineage>
</organism>
<proteinExistence type="predicted"/>
<accession>A0AAU8LXI1</accession>
<dbReference type="SMART" id="SM00671">
    <property type="entry name" value="SEL1"/>
    <property type="match status" value="4"/>
</dbReference>
<name>A0AAU8LXI1_9BACT</name>
<reference evidence="2" key="2">
    <citation type="submission" date="2024-06" db="EMBL/GenBank/DDBJ databases">
        <authorList>
            <person name="Plum-Jensen L.E."/>
            <person name="Schramm A."/>
            <person name="Marshall I.P.G."/>
        </authorList>
    </citation>
    <scope>NUCLEOTIDE SEQUENCE</scope>
    <source>
        <strain evidence="2">Rat1</strain>
    </source>
</reference>
<feature type="compositionally biased region" description="Polar residues" evidence="1">
    <location>
        <begin position="36"/>
        <end position="53"/>
    </location>
</feature>
<feature type="region of interest" description="Disordered" evidence="1">
    <location>
        <begin position="524"/>
        <end position="543"/>
    </location>
</feature>
<dbReference type="PANTHER" id="PTHR11102:SF160">
    <property type="entry name" value="ERAD-ASSOCIATED E3 UBIQUITIN-PROTEIN LIGASE COMPONENT HRD3"/>
    <property type="match status" value="1"/>
</dbReference>
<sequence>MSFAKQHGVVKNIKTFFASLFRSQQENPAPEEQNQYRQKTQAAGKNEPSSQEASSPKKTSYSSRSAPSLGADLEDMDQWFPSSREKDQESEGEPEPPQEQEVIPDDDLMAGGIYALQEQEDGPYWLTKVIYVEEQVVHVVCYAQRPEQLPSEIVEQQLTIALNKEDSSFGIEHLPLPRTDFAANAVLLGQRSLSENDFTGYRLYVDSVFDCLDEQAPDWLKKAGSYAAWRYDHNAMAALADRYLIGVDLPRDSSKSLYWLNRLVHAGKDLVQPETPIESEKQILTGGVYACPQEDDRYRICKVVLKDKHGLQLINFPAHLGQLPESLHLAQSVEQAAARRTGKPPVLSHVALEASGFLEQSPIFLGLLPVTVHELHCYRSHLRKMFEGAEFQKSAWESLQKRAADGDLQAQLDVAYRYIDGDSAWEVKRNIPEAIPWLTEAANQGHALAAYNLAMLFQQGEEGVAPDPQLGLEWLAYAAQLNYGPAQLHTADCYRQGKGCTENIAIAHAWYTLALQTENGLPEEARQRAKQGRREIERNCTPEQLTEAQDYLQQLQAPS</sequence>
<dbReference type="InterPro" id="IPR011990">
    <property type="entry name" value="TPR-like_helical_dom_sf"/>
</dbReference>
<dbReference type="AlphaFoldDB" id="A0AAU8LXI1"/>
<feature type="compositionally biased region" description="Low complexity" evidence="1">
    <location>
        <begin position="54"/>
        <end position="65"/>
    </location>
</feature>